<dbReference type="PANTHER" id="PTHR37816">
    <property type="entry name" value="YALI0E33011P"/>
    <property type="match status" value="1"/>
</dbReference>
<name>A0A6A1R577_9BURK</name>
<gene>
    <name evidence="1" type="ORF">F7P80_05445</name>
</gene>
<accession>A0A6A1R577</accession>
<organism evidence="1">
    <name type="scientific">Comamonas kerstersii</name>
    <dbReference type="NCBI Taxonomy" id="225992"/>
    <lineage>
        <taxon>Bacteria</taxon>
        <taxon>Pseudomonadati</taxon>
        <taxon>Pseudomonadota</taxon>
        <taxon>Betaproteobacteria</taxon>
        <taxon>Burkholderiales</taxon>
        <taxon>Comamonadaceae</taxon>
        <taxon>Comamonas</taxon>
    </lineage>
</organism>
<comment type="caution">
    <text evidence="1">The sequence shown here is derived from an EMBL/GenBank/DDBJ whole genome shotgun (WGS) entry which is preliminary data.</text>
</comment>
<sequence length="169" mass="18991">MLAGAQRILILGSPGAGKSTLARQLTHSMALPLVHLDALYWAQGTPPAAAQWRSTVEQAIAQPAWIMDGHYPSSLAQRLQRADAVIYLDFPRSLCLWRVLRRSWQGQRADGVPATSLPRWDWRFVQRVWHSPSVQRPRDMALLSAFEGPVLRFTGPSALQQCLHEAKYL</sequence>
<dbReference type="EMBL" id="VZOT01000003">
    <property type="protein sequence ID" value="KAB0587562.1"/>
    <property type="molecule type" value="Genomic_DNA"/>
</dbReference>
<dbReference type="Gene3D" id="3.40.50.300">
    <property type="entry name" value="P-loop containing nucleotide triphosphate hydrolases"/>
    <property type="match status" value="1"/>
</dbReference>
<dbReference type="SUPFAM" id="SSF52540">
    <property type="entry name" value="P-loop containing nucleoside triphosphate hydrolases"/>
    <property type="match status" value="1"/>
</dbReference>
<dbReference type="GO" id="GO:0016301">
    <property type="term" value="F:kinase activity"/>
    <property type="evidence" value="ECO:0007669"/>
    <property type="project" value="UniProtKB-KW"/>
</dbReference>
<keyword evidence="1" id="KW-0808">Transferase</keyword>
<protein>
    <submittedName>
        <fullName evidence="1">Adenylate kinase</fullName>
    </submittedName>
</protein>
<reference evidence="1" key="1">
    <citation type="submission" date="2019-09" db="EMBL/GenBank/DDBJ databases">
        <title>Draft genome sequences of 48 bacterial type strains from the CCUG.</title>
        <authorList>
            <person name="Tunovic T."/>
            <person name="Pineiro-Iglesias B."/>
            <person name="Unosson C."/>
            <person name="Inganas E."/>
            <person name="Ohlen M."/>
            <person name="Cardew S."/>
            <person name="Jensie-Markopoulos S."/>
            <person name="Salva-Serra F."/>
            <person name="Jaen-Luchoro D."/>
            <person name="Karlsson R."/>
            <person name="Svensson-Stadler L."/>
            <person name="Chun J."/>
            <person name="Moore E."/>
        </authorList>
    </citation>
    <scope>NUCLEOTIDE SEQUENCE</scope>
    <source>
        <strain evidence="1">CCUG 15333</strain>
    </source>
</reference>
<dbReference type="PANTHER" id="PTHR37816:SF1">
    <property type="entry name" value="TOXIN"/>
    <property type="match status" value="1"/>
</dbReference>
<proteinExistence type="predicted"/>
<dbReference type="InterPro" id="IPR027417">
    <property type="entry name" value="P-loop_NTPase"/>
</dbReference>
<keyword evidence="1" id="KW-0418">Kinase</keyword>
<dbReference type="InterPro" id="IPR052922">
    <property type="entry name" value="Cytidylate_Kinase-2"/>
</dbReference>
<dbReference type="AlphaFoldDB" id="A0A6A1R577"/>
<evidence type="ECO:0000313" key="1">
    <source>
        <dbReference type="EMBL" id="KAB0587562.1"/>
    </source>
</evidence>